<dbReference type="EMBL" id="MFJZ01000066">
    <property type="protein sequence ID" value="OGG28879.1"/>
    <property type="molecule type" value="Genomic_DNA"/>
</dbReference>
<comment type="similarity">
    <text evidence="1">Belongs to the FemABX family.</text>
</comment>
<dbReference type="PROSITE" id="PS51191">
    <property type="entry name" value="FEMABX"/>
    <property type="match status" value="1"/>
</dbReference>
<dbReference type="GO" id="GO:0071555">
    <property type="term" value="P:cell wall organization"/>
    <property type="evidence" value="ECO:0007669"/>
    <property type="project" value="UniProtKB-KW"/>
</dbReference>
<name>A0A1F6AW10_9BACT</name>
<keyword evidence="2" id="KW-0808">Transferase</keyword>
<protein>
    <recommendedName>
        <fullName evidence="9">BioF2-like acetyltransferase domain-containing protein</fullName>
    </recommendedName>
</protein>
<dbReference type="InterPro" id="IPR003447">
    <property type="entry name" value="FEMABX"/>
</dbReference>
<accession>A0A1F6AW10</accession>
<keyword evidence="5" id="KW-0012">Acyltransferase</keyword>
<sequence>MKLRIDAILDRPVWEYFWEAHGPQAFFQSWLWGEVMKRQSVPLTRFGLYDAAHLVGIFQVATIRARRGTHLHVRHGPIVVGFELALWKHAVAFLKGQAKNDGASFVRISPQLEDSHTSRALLRAFGMIPAAVHEVDAERCWVLDITPSEDVLMAGMRKTTRYEIKRAIKEGIVIDKSEDPKALQSFFDLYRQTAARHRFVPHKGVKEEFSVFAKEHRGLIFSGSDHGETTAVAIVLFSGNEAIYHHGASRLSRLPVNYAIQWEAIRTAKKRGMSVYNFWGVAPDGNLKHPWWGHSQFKKGFGGSERKTIHAYDLPLSPTYHISRTIEFVRTRLRGYG</sequence>
<organism evidence="7 8">
    <name type="scientific">Candidatus Gottesmanbacteria bacterium RIFCSPLOWO2_01_FULL_49_10</name>
    <dbReference type="NCBI Taxonomy" id="1798396"/>
    <lineage>
        <taxon>Bacteria</taxon>
        <taxon>Candidatus Gottesmaniibacteriota</taxon>
    </lineage>
</organism>
<keyword evidence="4" id="KW-0573">Peptidoglycan synthesis</keyword>
<reference evidence="7 8" key="1">
    <citation type="journal article" date="2016" name="Nat. Commun.">
        <title>Thousands of microbial genomes shed light on interconnected biogeochemical processes in an aquifer system.</title>
        <authorList>
            <person name="Anantharaman K."/>
            <person name="Brown C.T."/>
            <person name="Hug L.A."/>
            <person name="Sharon I."/>
            <person name="Castelle C.J."/>
            <person name="Probst A.J."/>
            <person name="Thomas B.C."/>
            <person name="Singh A."/>
            <person name="Wilkins M.J."/>
            <person name="Karaoz U."/>
            <person name="Brodie E.L."/>
            <person name="Williams K.H."/>
            <person name="Hubbard S.S."/>
            <person name="Banfield J.F."/>
        </authorList>
    </citation>
    <scope>NUCLEOTIDE SEQUENCE [LARGE SCALE GENOMIC DNA]</scope>
</reference>
<keyword evidence="3" id="KW-0133">Cell shape</keyword>
<dbReference type="PANTHER" id="PTHR36174:SF1">
    <property type="entry name" value="LIPID II:GLYCINE GLYCYLTRANSFERASE"/>
    <property type="match status" value="1"/>
</dbReference>
<dbReference type="InterPro" id="IPR016181">
    <property type="entry name" value="Acyl_CoA_acyltransferase"/>
</dbReference>
<evidence type="ECO:0000313" key="7">
    <source>
        <dbReference type="EMBL" id="OGG28879.1"/>
    </source>
</evidence>
<dbReference type="SUPFAM" id="SSF55729">
    <property type="entry name" value="Acyl-CoA N-acyltransferases (Nat)"/>
    <property type="match status" value="2"/>
</dbReference>
<evidence type="ECO:0000256" key="1">
    <source>
        <dbReference type="ARBA" id="ARBA00009943"/>
    </source>
</evidence>
<dbReference type="AlphaFoldDB" id="A0A1F6AW10"/>
<comment type="caution">
    <text evidence="7">The sequence shown here is derived from an EMBL/GenBank/DDBJ whole genome shotgun (WGS) entry which is preliminary data.</text>
</comment>
<evidence type="ECO:0000256" key="4">
    <source>
        <dbReference type="ARBA" id="ARBA00022984"/>
    </source>
</evidence>
<evidence type="ECO:0008006" key="9">
    <source>
        <dbReference type="Google" id="ProtNLM"/>
    </source>
</evidence>
<evidence type="ECO:0000256" key="5">
    <source>
        <dbReference type="ARBA" id="ARBA00023315"/>
    </source>
</evidence>
<dbReference type="PANTHER" id="PTHR36174">
    <property type="entry name" value="LIPID II:GLYCINE GLYCYLTRANSFERASE"/>
    <property type="match status" value="1"/>
</dbReference>
<dbReference type="Pfam" id="PF02388">
    <property type="entry name" value="FemAB"/>
    <property type="match status" value="2"/>
</dbReference>
<evidence type="ECO:0000313" key="8">
    <source>
        <dbReference type="Proteomes" id="UP000176409"/>
    </source>
</evidence>
<dbReference type="Gene3D" id="3.40.630.30">
    <property type="match status" value="1"/>
</dbReference>
<dbReference type="STRING" id="1798396.A2973_04810"/>
<dbReference type="GO" id="GO:0016755">
    <property type="term" value="F:aminoacyltransferase activity"/>
    <property type="evidence" value="ECO:0007669"/>
    <property type="project" value="InterPro"/>
</dbReference>
<evidence type="ECO:0000256" key="3">
    <source>
        <dbReference type="ARBA" id="ARBA00022960"/>
    </source>
</evidence>
<dbReference type="GO" id="GO:0008360">
    <property type="term" value="P:regulation of cell shape"/>
    <property type="evidence" value="ECO:0007669"/>
    <property type="project" value="UniProtKB-KW"/>
</dbReference>
<gene>
    <name evidence="7" type="ORF">A2973_04810</name>
</gene>
<evidence type="ECO:0000256" key="2">
    <source>
        <dbReference type="ARBA" id="ARBA00022679"/>
    </source>
</evidence>
<keyword evidence="6" id="KW-0961">Cell wall biogenesis/degradation</keyword>
<dbReference type="GO" id="GO:0009252">
    <property type="term" value="P:peptidoglycan biosynthetic process"/>
    <property type="evidence" value="ECO:0007669"/>
    <property type="project" value="UniProtKB-KW"/>
</dbReference>
<proteinExistence type="inferred from homology"/>
<dbReference type="Proteomes" id="UP000176409">
    <property type="component" value="Unassembled WGS sequence"/>
</dbReference>
<evidence type="ECO:0000256" key="6">
    <source>
        <dbReference type="ARBA" id="ARBA00023316"/>
    </source>
</evidence>
<dbReference type="InterPro" id="IPR050644">
    <property type="entry name" value="PG_Glycine_Bridge_Synth"/>
</dbReference>